<dbReference type="CDD" id="cd06174">
    <property type="entry name" value="MFS"/>
    <property type="match status" value="1"/>
</dbReference>
<dbReference type="PROSITE" id="PS50850">
    <property type="entry name" value="MFS"/>
    <property type="match status" value="1"/>
</dbReference>
<feature type="transmembrane region" description="Helical" evidence="6">
    <location>
        <begin position="234"/>
        <end position="254"/>
    </location>
</feature>
<evidence type="ECO:0000313" key="8">
    <source>
        <dbReference type="EMBL" id="USI71724.1"/>
    </source>
</evidence>
<dbReference type="InterPro" id="IPR036259">
    <property type="entry name" value="MFS_trans_sf"/>
</dbReference>
<feature type="transmembrane region" description="Helical" evidence="6">
    <location>
        <begin position="44"/>
        <end position="66"/>
    </location>
</feature>
<proteinExistence type="predicted"/>
<keyword evidence="2" id="KW-1003">Cell membrane</keyword>
<dbReference type="SUPFAM" id="SSF103473">
    <property type="entry name" value="MFS general substrate transporter"/>
    <property type="match status" value="1"/>
</dbReference>
<feature type="transmembrane region" description="Helical" evidence="6">
    <location>
        <begin position="358"/>
        <end position="381"/>
    </location>
</feature>
<sequence length="389" mass="38919">MDRRWPRIVALWLIGLLAAAQLAKFAVLAPQLRRLHRLDLAEMGLLISLMEVGGGLFGFVAGLALGRIGARRALLGGLALLCLSGAGEAVAPDAALLFLARGLEGVGYLLVVIAAPTLIVAVARPAERGTALALWSSFVPVGLALGSAVTGPLAHPLGIAGTLLLWSGAGLALLLLAARLPLADIAIAPRIALPRAAAWPATLGFGAYTLFVCALTMLLPSFLIEARGATTAEAGLIAGLASLAALPGSALAARIMARGPLSGARLLALIAPPTLIAALAMPLIFRLADRAASAALAVAALGLGAVAAPFLFGRLPLLAGARGPADPRIAAANGLLTQFGAGGALLGPPLGGLVVHRAGWTGLGLASALLAATMLLLVALAEAIHARAD</sequence>
<dbReference type="RefSeq" id="WP_252165537.1">
    <property type="nucleotide sequence ID" value="NZ_CP084930.1"/>
</dbReference>
<reference evidence="8" key="1">
    <citation type="journal article" date="2022" name="Toxins">
        <title>Genomic Analysis of Sphingopyxis sp. USTB-05 for Biodegrading Cyanobacterial Hepatotoxins.</title>
        <authorList>
            <person name="Liu C."/>
            <person name="Xu Q."/>
            <person name="Zhao Z."/>
            <person name="Zhang H."/>
            <person name="Liu X."/>
            <person name="Yin C."/>
            <person name="Liu Y."/>
            <person name="Yan H."/>
        </authorList>
    </citation>
    <scope>NUCLEOTIDE SEQUENCE</scope>
    <source>
        <strain evidence="8">NBD5</strain>
    </source>
</reference>
<feature type="transmembrane region" description="Helical" evidence="6">
    <location>
        <begin position="106"/>
        <end position="123"/>
    </location>
</feature>
<evidence type="ECO:0000259" key="7">
    <source>
        <dbReference type="PROSITE" id="PS50850"/>
    </source>
</evidence>
<evidence type="ECO:0000256" key="1">
    <source>
        <dbReference type="ARBA" id="ARBA00004651"/>
    </source>
</evidence>
<keyword evidence="3 6" id="KW-0812">Transmembrane</keyword>
<feature type="domain" description="Major facilitator superfamily (MFS) profile" evidence="7">
    <location>
        <begin position="7"/>
        <end position="389"/>
    </location>
</feature>
<protein>
    <submittedName>
        <fullName evidence="8">MFS transporter</fullName>
    </submittedName>
</protein>
<feature type="transmembrane region" description="Helical" evidence="6">
    <location>
        <begin position="78"/>
        <end position="100"/>
    </location>
</feature>
<evidence type="ECO:0000256" key="6">
    <source>
        <dbReference type="SAM" id="Phobius"/>
    </source>
</evidence>
<evidence type="ECO:0000256" key="2">
    <source>
        <dbReference type="ARBA" id="ARBA00022475"/>
    </source>
</evidence>
<dbReference type="InterPro" id="IPR011701">
    <property type="entry name" value="MFS"/>
</dbReference>
<dbReference type="Proteomes" id="UP001056937">
    <property type="component" value="Chromosome 1"/>
</dbReference>
<feature type="transmembrane region" description="Helical" evidence="6">
    <location>
        <begin position="329"/>
        <end position="346"/>
    </location>
</feature>
<keyword evidence="5 6" id="KW-0472">Membrane</keyword>
<feature type="transmembrane region" description="Helical" evidence="6">
    <location>
        <begin position="130"/>
        <end position="151"/>
    </location>
</feature>
<evidence type="ECO:0000256" key="4">
    <source>
        <dbReference type="ARBA" id="ARBA00022989"/>
    </source>
</evidence>
<keyword evidence="4 6" id="KW-1133">Transmembrane helix</keyword>
<keyword evidence="9" id="KW-1185">Reference proteome</keyword>
<dbReference type="InterPro" id="IPR020846">
    <property type="entry name" value="MFS_dom"/>
</dbReference>
<dbReference type="Pfam" id="PF07690">
    <property type="entry name" value="MFS_1"/>
    <property type="match status" value="1"/>
</dbReference>
<feature type="transmembrane region" description="Helical" evidence="6">
    <location>
        <begin position="266"/>
        <end position="285"/>
    </location>
</feature>
<dbReference type="InterPro" id="IPR050189">
    <property type="entry name" value="MFS_Efflux_Transporters"/>
</dbReference>
<comment type="subcellular location">
    <subcellularLocation>
        <location evidence="1">Cell membrane</location>
        <topology evidence="1">Multi-pass membrane protein</topology>
    </subcellularLocation>
</comment>
<name>A0ABY4X4B0_9SPHN</name>
<evidence type="ECO:0000256" key="3">
    <source>
        <dbReference type="ARBA" id="ARBA00022692"/>
    </source>
</evidence>
<organism evidence="8 9">
    <name type="scientific">Sphingomonas morindae</name>
    <dbReference type="NCBI Taxonomy" id="1541170"/>
    <lineage>
        <taxon>Bacteria</taxon>
        <taxon>Pseudomonadati</taxon>
        <taxon>Pseudomonadota</taxon>
        <taxon>Alphaproteobacteria</taxon>
        <taxon>Sphingomonadales</taxon>
        <taxon>Sphingomonadaceae</taxon>
        <taxon>Sphingomonas</taxon>
    </lineage>
</organism>
<dbReference type="PANTHER" id="PTHR43124">
    <property type="entry name" value="PURINE EFFLUX PUMP PBUE"/>
    <property type="match status" value="1"/>
</dbReference>
<dbReference type="EMBL" id="CP084930">
    <property type="protein sequence ID" value="USI71724.1"/>
    <property type="molecule type" value="Genomic_DNA"/>
</dbReference>
<feature type="transmembrane region" description="Helical" evidence="6">
    <location>
        <begin position="291"/>
        <end position="317"/>
    </location>
</feature>
<gene>
    <name evidence="8" type="ORF">LHA26_10330</name>
</gene>
<feature type="transmembrane region" description="Helical" evidence="6">
    <location>
        <begin position="198"/>
        <end position="222"/>
    </location>
</feature>
<evidence type="ECO:0000313" key="9">
    <source>
        <dbReference type="Proteomes" id="UP001056937"/>
    </source>
</evidence>
<feature type="transmembrane region" description="Helical" evidence="6">
    <location>
        <begin position="157"/>
        <end position="177"/>
    </location>
</feature>
<dbReference type="PANTHER" id="PTHR43124:SF3">
    <property type="entry name" value="CHLORAMPHENICOL EFFLUX PUMP RV0191"/>
    <property type="match status" value="1"/>
</dbReference>
<accession>A0ABY4X4B0</accession>
<evidence type="ECO:0000256" key="5">
    <source>
        <dbReference type="ARBA" id="ARBA00023136"/>
    </source>
</evidence>
<dbReference type="Gene3D" id="1.20.1250.20">
    <property type="entry name" value="MFS general substrate transporter like domains"/>
    <property type="match status" value="2"/>
</dbReference>